<dbReference type="EMBL" id="BARV01009080">
    <property type="protein sequence ID" value="GAI12007.1"/>
    <property type="molecule type" value="Genomic_DNA"/>
</dbReference>
<protein>
    <submittedName>
        <fullName evidence="1">Uncharacterized protein</fullName>
    </submittedName>
</protein>
<reference evidence="1" key="1">
    <citation type="journal article" date="2014" name="Front. Microbiol.">
        <title>High frequency of phylogenetically diverse reductive dehalogenase-homologous genes in deep subseafloor sedimentary metagenomes.</title>
        <authorList>
            <person name="Kawai M."/>
            <person name="Futagami T."/>
            <person name="Toyoda A."/>
            <person name="Takaki Y."/>
            <person name="Nishi S."/>
            <person name="Hori S."/>
            <person name="Arai W."/>
            <person name="Tsubouchi T."/>
            <person name="Morono Y."/>
            <person name="Uchiyama I."/>
            <person name="Ito T."/>
            <person name="Fujiyama A."/>
            <person name="Inagaki F."/>
            <person name="Takami H."/>
        </authorList>
    </citation>
    <scope>NUCLEOTIDE SEQUENCE</scope>
    <source>
        <strain evidence="1">Expedition CK06-06</strain>
    </source>
</reference>
<name>X1KY65_9ZZZZ</name>
<proteinExistence type="predicted"/>
<sequence>EEKSGVKLWRVKLESGKWAMIEVGYQELFELLVKEN</sequence>
<gene>
    <name evidence="1" type="ORF">S06H3_18040</name>
</gene>
<accession>X1KY65</accession>
<comment type="caution">
    <text evidence="1">The sequence shown here is derived from an EMBL/GenBank/DDBJ whole genome shotgun (WGS) entry which is preliminary data.</text>
</comment>
<dbReference type="AlphaFoldDB" id="X1KY65"/>
<organism evidence="1">
    <name type="scientific">marine sediment metagenome</name>
    <dbReference type="NCBI Taxonomy" id="412755"/>
    <lineage>
        <taxon>unclassified sequences</taxon>
        <taxon>metagenomes</taxon>
        <taxon>ecological metagenomes</taxon>
    </lineage>
</organism>
<evidence type="ECO:0000313" key="1">
    <source>
        <dbReference type="EMBL" id="GAI12007.1"/>
    </source>
</evidence>
<feature type="non-terminal residue" evidence="1">
    <location>
        <position position="1"/>
    </location>
</feature>